<dbReference type="CDD" id="cd02440">
    <property type="entry name" value="AdoMet_MTases"/>
    <property type="match status" value="1"/>
</dbReference>
<evidence type="ECO:0000256" key="1">
    <source>
        <dbReference type="SAM" id="MobiDB-lite"/>
    </source>
</evidence>
<dbReference type="GO" id="GO:0043527">
    <property type="term" value="C:tRNA methyltransferase complex"/>
    <property type="evidence" value="ECO:0007669"/>
    <property type="project" value="UniProtKB-ARBA"/>
</dbReference>
<dbReference type="SUPFAM" id="SSF53335">
    <property type="entry name" value="S-adenosyl-L-methionine-dependent methyltransferases"/>
    <property type="match status" value="1"/>
</dbReference>
<dbReference type="SUPFAM" id="SSF143437">
    <property type="entry name" value="THUMP domain-like"/>
    <property type="match status" value="1"/>
</dbReference>
<evidence type="ECO:0000313" key="4">
    <source>
        <dbReference type="Proteomes" id="UP000011083"/>
    </source>
</evidence>
<dbReference type="EMBL" id="KB008022">
    <property type="protein sequence ID" value="ELR15794.1"/>
    <property type="molecule type" value="Genomic_DNA"/>
</dbReference>
<sequence length="435" mass="47938">MGTVPTGVEEAAREEISAKLRPAAVHSTMGKVFMETAAPLEEVTALRAVDRLFLLALHHPSPNYPAEDSLVAAFKAWVVSETIDWPAILDVWQKAYHAHLRPPEVAPASGFGYYPDTPCRRWDSRYAYANSGISFAVSCTRTGLRTKSLTSKQIAQHAADVAAECELWRAEFGWKVDLEQPALSIAIYATDDHFIVGIPLLESQVAKREHIRGKGLRCSIAYAMCRAAGVANGSVILDPMCGRGTTLLEGAVDWPDAHYIGGDLDDTTLEYARINAERLRESSLPGLSLSLFKWDATRLPLRDRSVDVVVSDVPYGKRHGSKEDNRRLYPHLLEEFARVLRPGGRVVLLTTLTRIMEGAFATHKWTTLPRRALINNGGLNTYLFVATRKEDPRDGGDDDGLSNRERKRRRARAWHAAQALEAATATATAAEPSSG</sequence>
<protein>
    <submittedName>
        <fullName evidence="3">Methyltransferase domain containing protein</fullName>
    </submittedName>
</protein>
<dbReference type="CDD" id="cd11715">
    <property type="entry name" value="THUMP_AdoMetMT"/>
    <property type="match status" value="1"/>
</dbReference>
<dbReference type="KEGG" id="acan:ACA1_078570"/>
<dbReference type="PANTHER" id="PTHR14911">
    <property type="entry name" value="THUMP DOMAIN-CONTAINING"/>
    <property type="match status" value="1"/>
</dbReference>
<name>L8GRJ5_ACACF</name>
<organism evidence="3 4">
    <name type="scientific">Acanthamoeba castellanii (strain ATCC 30010 / Neff)</name>
    <dbReference type="NCBI Taxonomy" id="1257118"/>
    <lineage>
        <taxon>Eukaryota</taxon>
        <taxon>Amoebozoa</taxon>
        <taxon>Discosea</taxon>
        <taxon>Longamoebia</taxon>
        <taxon>Centramoebida</taxon>
        <taxon>Acanthamoebidae</taxon>
        <taxon>Acanthamoeba</taxon>
    </lineage>
</organism>
<dbReference type="AlphaFoldDB" id="L8GRJ5"/>
<dbReference type="Gene3D" id="3.40.50.150">
    <property type="entry name" value="Vaccinia Virus protein VP39"/>
    <property type="match status" value="1"/>
</dbReference>
<dbReference type="GeneID" id="14916484"/>
<accession>L8GRJ5</accession>
<dbReference type="PANTHER" id="PTHR14911:SF1">
    <property type="entry name" value="THUMP DOMAIN-CONTAINING PROTEIN 2"/>
    <property type="match status" value="1"/>
</dbReference>
<gene>
    <name evidence="3" type="ORF">ACA1_078570</name>
</gene>
<dbReference type="RefSeq" id="XP_004337807.1">
    <property type="nucleotide sequence ID" value="XM_004337759.1"/>
</dbReference>
<dbReference type="VEuPathDB" id="AmoebaDB:ACA1_078570"/>
<dbReference type="FunFam" id="3.40.50.150:FF:000073">
    <property type="entry name" value="THUMP domain containing 3"/>
    <property type="match status" value="1"/>
</dbReference>
<keyword evidence="3" id="KW-0808">Transferase</keyword>
<feature type="compositionally biased region" description="Low complexity" evidence="1">
    <location>
        <begin position="414"/>
        <end position="435"/>
    </location>
</feature>
<dbReference type="Proteomes" id="UP000011083">
    <property type="component" value="Unassembled WGS sequence"/>
</dbReference>
<evidence type="ECO:0000313" key="3">
    <source>
        <dbReference type="EMBL" id="ELR15794.1"/>
    </source>
</evidence>
<dbReference type="Pfam" id="PF01170">
    <property type="entry name" value="UPF0020"/>
    <property type="match status" value="1"/>
</dbReference>
<dbReference type="Gene3D" id="3.30.2130.30">
    <property type="match status" value="1"/>
</dbReference>
<reference evidence="3 4" key="1">
    <citation type="journal article" date="2013" name="Genome Biol.">
        <title>Genome of Acanthamoeba castellanii highlights extensive lateral gene transfer and early evolution of tyrosine kinase signaling.</title>
        <authorList>
            <person name="Clarke M."/>
            <person name="Lohan A.J."/>
            <person name="Liu B."/>
            <person name="Lagkouvardos I."/>
            <person name="Roy S."/>
            <person name="Zafar N."/>
            <person name="Bertelli C."/>
            <person name="Schilde C."/>
            <person name="Kianianmomeni A."/>
            <person name="Burglin T.R."/>
            <person name="Frech C."/>
            <person name="Turcotte B."/>
            <person name="Kopec K.O."/>
            <person name="Synnott J.M."/>
            <person name="Choo C."/>
            <person name="Paponov I."/>
            <person name="Finkler A."/>
            <person name="Soon Heng Tan C."/>
            <person name="Hutchins A.P."/>
            <person name="Weinmeier T."/>
            <person name="Rattei T."/>
            <person name="Chu J.S."/>
            <person name="Gimenez G."/>
            <person name="Irimia M."/>
            <person name="Rigden D.J."/>
            <person name="Fitzpatrick D.A."/>
            <person name="Lorenzo-Morales J."/>
            <person name="Bateman A."/>
            <person name="Chiu C.H."/>
            <person name="Tang P."/>
            <person name="Hegemann P."/>
            <person name="Fromm H."/>
            <person name="Raoult D."/>
            <person name="Greub G."/>
            <person name="Miranda-Saavedra D."/>
            <person name="Chen N."/>
            <person name="Nash P."/>
            <person name="Ginger M.L."/>
            <person name="Horn M."/>
            <person name="Schaap P."/>
            <person name="Caler L."/>
            <person name="Loftus B."/>
        </authorList>
    </citation>
    <scope>NUCLEOTIDE SEQUENCE [LARGE SCALE GENOMIC DNA]</scope>
    <source>
        <strain evidence="3 4">Neff</strain>
    </source>
</reference>
<dbReference type="InterPro" id="IPR029063">
    <property type="entry name" value="SAM-dependent_MTases_sf"/>
</dbReference>
<dbReference type="GO" id="GO:0016423">
    <property type="term" value="F:tRNA (guanine) methyltransferase activity"/>
    <property type="evidence" value="ECO:0007669"/>
    <property type="project" value="TreeGrafter"/>
</dbReference>
<evidence type="ECO:0000259" key="2">
    <source>
        <dbReference type="Pfam" id="PF01170"/>
    </source>
</evidence>
<proteinExistence type="predicted"/>
<keyword evidence="4" id="KW-1185">Reference proteome</keyword>
<keyword evidence="3" id="KW-0489">Methyltransferase</keyword>
<dbReference type="STRING" id="1257118.L8GRJ5"/>
<dbReference type="GO" id="GO:0030488">
    <property type="term" value="P:tRNA methylation"/>
    <property type="evidence" value="ECO:0007669"/>
    <property type="project" value="TreeGrafter"/>
</dbReference>
<feature type="region of interest" description="Disordered" evidence="1">
    <location>
        <begin position="392"/>
        <end position="435"/>
    </location>
</feature>
<dbReference type="InterPro" id="IPR000241">
    <property type="entry name" value="RlmKL-like_Mtase"/>
</dbReference>
<feature type="domain" description="Ribosomal RNA large subunit methyltransferase K/L-like methyltransferase" evidence="2">
    <location>
        <begin position="208"/>
        <end position="367"/>
    </location>
</feature>
<dbReference type="OrthoDB" id="47730at2759"/>